<organism evidence="1 2">
    <name type="scientific">Microcystis aeruginosa NIES-2520</name>
    <dbReference type="NCBI Taxonomy" id="2303982"/>
    <lineage>
        <taxon>Bacteria</taxon>
        <taxon>Bacillati</taxon>
        <taxon>Cyanobacteriota</taxon>
        <taxon>Cyanophyceae</taxon>
        <taxon>Oscillatoriophycideae</taxon>
        <taxon>Chroococcales</taxon>
        <taxon>Microcystaceae</taxon>
        <taxon>Microcystis</taxon>
    </lineage>
</organism>
<dbReference type="Pfam" id="PF11848">
    <property type="entry name" value="DUF3368"/>
    <property type="match status" value="1"/>
</dbReference>
<dbReference type="RefSeq" id="WP_172970458.1">
    <property type="nucleotide sequence ID" value="NZ_BHVP01000001.1"/>
</dbReference>
<gene>
    <name evidence="1" type="ORF">MiTe_00010</name>
</gene>
<evidence type="ECO:0000313" key="1">
    <source>
        <dbReference type="EMBL" id="GCA73196.1"/>
    </source>
</evidence>
<sequence length="50" mass="5282">MIVVSNTSPITSLAAIGYLNLLHDIYGTIIIPVAVYEEMTGLGYSVPGTI</sequence>
<dbReference type="EMBL" id="BHVP01000001">
    <property type="protein sequence ID" value="GCA73196.1"/>
    <property type="molecule type" value="Genomic_DNA"/>
</dbReference>
<reference evidence="1 2" key="1">
    <citation type="submission" date="2018-09" db="EMBL/GenBank/DDBJ databases">
        <title>Evolutionary history of phycoerythrin pigmentation in the water bloom-forming cyanobacterium Microcystis aeruginosa.</title>
        <authorList>
            <person name="Tanabe Y."/>
            <person name="Tanabe Y."/>
            <person name="Yamaguchi H."/>
        </authorList>
    </citation>
    <scope>NUCLEOTIDE SEQUENCE [LARGE SCALE GENOMIC DNA]</scope>
    <source>
        <strain evidence="1 2">NIES-2520</strain>
    </source>
</reference>
<dbReference type="InterPro" id="IPR021799">
    <property type="entry name" value="PIN-like_prokaryotic"/>
</dbReference>
<comment type="caution">
    <text evidence="1">The sequence shown here is derived from an EMBL/GenBank/DDBJ whole genome shotgun (WGS) entry which is preliminary data.</text>
</comment>
<dbReference type="Proteomes" id="UP000324917">
    <property type="component" value="Unassembled WGS sequence"/>
</dbReference>
<protein>
    <recommendedName>
        <fullName evidence="3">DUF3368 domain-containing protein</fullName>
    </recommendedName>
</protein>
<evidence type="ECO:0000313" key="2">
    <source>
        <dbReference type="Proteomes" id="UP000324917"/>
    </source>
</evidence>
<accession>A0A5A5RLE7</accession>
<dbReference type="AlphaFoldDB" id="A0A5A5RLE7"/>
<name>A0A5A5RLE7_MICAE</name>
<evidence type="ECO:0008006" key="3">
    <source>
        <dbReference type="Google" id="ProtNLM"/>
    </source>
</evidence>
<proteinExistence type="predicted"/>